<dbReference type="SUPFAM" id="SSF64167">
    <property type="entry name" value="SurE-like"/>
    <property type="match status" value="1"/>
</dbReference>
<keyword evidence="4 7" id="KW-0479">Metal-binding</keyword>
<keyword evidence="5 7" id="KW-0547">Nucleotide-binding</keyword>
<dbReference type="HAMAP" id="MF_00060">
    <property type="entry name" value="SurE"/>
    <property type="match status" value="1"/>
</dbReference>
<comment type="function">
    <text evidence="7">Nucleotidase that shows phosphatase activity on nucleoside 5'-monophosphates.</text>
</comment>
<dbReference type="GO" id="GO:0008254">
    <property type="term" value="F:3'-nucleotidase activity"/>
    <property type="evidence" value="ECO:0007669"/>
    <property type="project" value="TreeGrafter"/>
</dbReference>
<dbReference type="PANTHER" id="PTHR30457:SF12">
    <property type="entry name" value="5'_3'-NUCLEOTIDASE SURE"/>
    <property type="match status" value="1"/>
</dbReference>
<proteinExistence type="inferred from homology"/>
<comment type="caution">
    <text evidence="9">The sequence shown here is derived from an EMBL/GenBank/DDBJ whole genome shotgun (WGS) entry which is preliminary data.</text>
</comment>
<sequence>MKKINKILIVNDDGIDAIGLKSMVKIAHAICDDVWVVAPMYEQSGVSRAISIHDPIYVTKRDDKTFAIKGTPADCVIMALEVLMDGDPDLILSGVNRGHNAADFMHLSGTVAGAGMGSSYNIPSMALSLMGNIRSNHKTLNWQMVEQSSPELIQKLFDMQLNPNNIININYPDCTTDNVKGIKTCKQGKRSDRFAIVDERENLRGSNYYWINFKGMDANPQKGSELEALKQNYIAITAISQDLTNYEMNEFINENL</sequence>
<organism evidence="9">
    <name type="scientific">OCS116 cluster bacterium</name>
    <dbReference type="NCBI Taxonomy" id="2030921"/>
    <lineage>
        <taxon>Bacteria</taxon>
        <taxon>Pseudomonadati</taxon>
        <taxon>Pseudomonadota</taxon>
        <taxon>Alphaproteobacteria</taxon>
        <taxon>OCS116 cluster</taxon>
    </lineage>
</organism>
<name>A0A2A4Z4E4_9PROT</name>
<evidence type="ECO:0000256" key="6">
    <source>
        <dbReference type="ARBA" id="ARBA00022801"/>
    </source>
</evidence>
<accession>A0A2A4Z4E4</accession>
<feature type="binding site" evidence="7">
    <location>
        <position position="13"/>
    </location>
    <ligand>
        <name>a divalent metal cation</name>
        <dbReference type="ChEBI" id="CHEBI:60240"/>
    </ligand>
</feature>
<comment type="subcellular location">
    <subcellularLocation>
        <location evidence="7">Cytoplasm</location>
    </subcellularLocation>
</comment>
<protein>
    <recommendedName>
        <fullName evidence="7">5'-nucleotidase SurE</fullName>
        <ecNumber evidence="7">3.1.3.5</ecNumber>
    </recommendedName>
    <alternativeName>
        <fullName evidence="7">Nucleoside 5'-monophosphate phosphohydrolase</fullName>
    </alternativeName>
</protein>
<dbReference type="Gene3D" id="3.40.1210.10">
    <property type="entry name" value="Survival protein SurE-like phosphatase/nucleotidase"/>
    <property type="match status" value="1"/>
</dbReference>
<gene>
    <name evidence="7" type="primary">surE</name>
    <name evidence="9" type="ORF">COB13_06725</name>
</gene>
<evidence type="ECO:0000256" key="7">
    <source>
        <dbReference type="HAMAP-Rule" id="MF_00060"/>
    </source>
</evidence>
<dbReference type="GO" id="GO:0004309">
    <property type="term" value="F:exopolyphosphatase activity"/>
    <property type="evidence" value="ECO:0007669"/>
    <property type="project" value="TreeGrafter"/>
</dbReference>
<comment type="cofactor">
    <cofactor evidence="7">
        <name>a divalent metal cation</name>
        <dbReference type="ChEBI" id="CHEBI:60240"/>
    </cofactor>
    <text evidence="7">Binds 1 divalent metal cation per subunit.</text>
</comment>
<dbReference type="InterPro" id="IPR030048">
    <property type="entry name" value="SurE"/>
</dbReference>
<feature type="binding site" evidence="7">
    <location>
        <position position="12"/>
    </location>
    <ligand>
        <name>a divalent metal cation</name>
        <dbReference type="ChEBI" id="CHEBI:60240"/>
    </ligand>
</feature>
<dbReference type="GO" id="GO:0000166">
    <property type="term" value="F:nucleotide binding"/>
    <property type="evidence" value="ECO:0007669"/>
    <property type="project" value="UniProtKB-KW"/>
</dbReference>
<reference key="1">
    <citation type="submission" date="2017-08" db="EMBL/GenBank/DDBJ databases">
        <title>A dynamic microbial community with high functional redundancy inhabits the cold, oxic subseafloor aquifer.</title>
        <authorList>
            <person name="Tully B.J."/>
            <person name="Wheat C.G."/>
            <person name="Glazer B.T."/>
            <person name="Huber J.A."/>
        </authorList>
    </citation>
    <scope>NUCLEOTIDE SEQUENCE [LARGE SCALE GENOMIC DNA]</scope>
</reference>
<reference evidence="9" key="2">
    <citation type="journal article" date="2018" name="ISME J.">
        <title>A dynamic microbial community with high functional redundancy inhabits the cold, oxic subseafloor aquifer.</title>
        <authorList>
            <person name="Tully B.J."/>
            <person name="Wheat C.G."/>
            <person name="Glazer B.T."/>
            <person name="Huber J.A."/>
        </authorList>
    </citation>
    <scope>NUCLEOTIDE SEQUENCE</scope>
    <source>
        <strain evidence="9">NORP83</strain>
    </source>
</reference>
<dbReference type="PANTHER" id="PTHR30457">
    <property type="entry name" value="5'-NUCLEOTIDASE SURE"/>
    <property type="match status" value="1"/>
</dbReference>
<comment type="similarity">
    <text evidence="2 7">Belongs to the SurE nucleotidase family.</text>
</comment>
<feature type="binding site" evidence="7">
    <location>
        <position position="96"/>
    </location>
    <ligand>
        <name>a divalent metal cation</name>
        <dbReference type="ChEBI" id="CHEBI:60240"/>
    </ligand>
</feature>
<feature type="domain" description="Survival protein SurE-like phosphatase/nucleotidase" evidence="8">
    <location>
        <begin position="7"/>
        <end position="191"/>
    </location>
</feature>
<feature type="binding site" evidence="7">
    <location>
        <position position="44"/>
    </location>
    <ligand>
        <name>a divalent metal cation</name>
        <dbReference type="ChEBI" id="CHEBI:60240"/>
    </ligand>
</feature>
<dbReference type="Pfam" id="PF01975">
    <property type="entry name" value="SurE"/>
    <property type="match status" value="1"/>
</dbReference>
<evidence type="ECO:0000256" key="1">
    <source>
        <dbReference type="ARBA" id="ARBA00000815"/>
    </source>
</evidence>
<dbReference type="InterPro" id="IPR036523">
    <property type="entry name" value="SurE-like_sf"/>
</dbReference>
<evidence type="ECO:0000313" key="9">
    <source>
        <dbReference type="EMBL" id="PCJ01865.1"/>
    </source>
</evidence>
<dbReference type="GO" id="GO:0008253">
    <property type="term" value="F:5'-nucleotidase activity"/>
    <property type="evidence" value="ECO:0007669"/>
    <property type="project" value="UniProtKB-UniRule"/>
</dbReference>
<comment type="catalytic activity">
    <reaction evidence="1 7">
        <text>a ribonucleoside 5'-phosphate + H2O = a ribonucleoside + phosphate</text>
        <dbReference type="Rhea" id="RHEA:12484"/>
        <dbReference type="ChEBI" id="CHEBI:15377"/>
        <dbReference type="ChEBI" id="CHEBI:18254"/>
        <dbReference type="ChEBI" id="CHEBI:43474"/>
        <dbReference type="ChEBI" id="CHEBI:58043"/>
        <dbReference type="EC" id="3.1.3.5"/>
    </reaction>
</comment>
<dbReference type="EC" id="3.1.3.5" evidence="7"/>
<evidence type="ECO:0000256" key="3">
    <source>
        <dbReference type="ARBA" id="ARBA00022490"/>
    </source>
</evidence>
<dbReference type="InterPro" id="IPR002828">
    <property type="entry name" value="SurE-like_Pase/nucleotidase"/>
</dbReference>
<dbReference type="AlphaFoldDB" id="A0A2A4Z4E4"/>
<keyword evidence="6 7" id="KW-0378">Hydrolase</keyword>
<dbReference type="GO" id="GO:0046872">
    <property type="term" value="F:metal ion binding"/>
    <property type="evidence" value="ECO:0007669"/>
    <property type="project" value="UniProtKB-UniRule"/>
</dbReference>
<evidence type="ECO:0000256" key="4">
    <source>
        <dbReference type="ARBA" id="ARBA00022723"/>
    </source>
</evidence>
<evidence type="ECO:0000259" key="8">
    <source>
        <dbReference type="Pfam" id="PF01975"/>
    </source>
</evidence>
<evidence type="ECO:0000256" key="5">
    <source>
        <dbReference type="ARBA" id="ARBA00022741"/>
    </source>
</evidence>
<dbReference type="NCBIfam" id="TIGR00087">
    <property type="entry name" value="surE"/>
    <property type="match status" value="1"/>
</dbReference>
<feature type="unsure residue" description="E or Q" evidence="9">
    <location>
        <position position="254"/>
    </location>
</feature>
<dbReference type="EMBL" id="NVUS01000006">
    <property type="protein sequence ID" value="PCJ01865.1"/>
    <property type="molecule type" value="Genomic_DNA"/>
</dbReference>
<keyword evidence="3 7" id="KW-0963">Cytoplasm</keyword>
<dbReference type="GO" id="GO:0005737">
    <property type="term" value="C:cytoplasm"/>
    <property type="evidence" value="ECO:0007669"/>
    <property type="project" value="UniProtKB-SubCell"/>
</dbReference>
<dbReference type="NCBIfam" id="NF001490">
    <property type="entry name" value="PRK00346.1-4"/>
    <property type="match status" value="1"/>
</dbReference>
<evidence type="ECO:0000256" key="2">
    <source>
        <dbReference type="ARBA" id="ARBA00011062"/>
    </source>
</evidence>